<comment type="similarity">
    <text evidence="2">Belongs to the flavoprotein pyridine nucleotide cytochrome reductase family.</text>
</comment>
<gene>
    <name evidence="8" type="ORF">BABINDRAFT_39921</name>
</gene>
<reference evidence="9" key="1">
    <citation type="submission" date="2016-05" db="EMBL/GenBank/DDBJ databases">
        <title>Comparative genomics of biotechnologically important yeasts.</title>
        <authorList>
            <consortium name="DOE Joint Genome Institute"/>
            <person name="Riley R."/>
            <person name="Haridas S."/>
            <person name="Wolfe K.H."/>
            <person name="Lopes M.R."/>
            <person name="Hittinger C.T."/>
            <person name="Goker M."/>
            <person name="Salamov A."/>
            <person name="Wisecaver J."/>
            <person name="Long T.M."/>
            <person name="Aerts A.L."/>
            <person name="Barry K."/>
            <person name="Choi C."/>
            <person name="Clum A."/>
            <person name="Coughlan A.Y."/>
            <person name="Deshpande S."/>
            <person name="Douglass A.P."/>
            <person name="Hanson S.J."/>
            <person name="Klenk H.-P."/>
            <person name="Labutti K."/>
            <person name="Lapidus A."/>
            <person name="Lindquist E."/>
            <person name="Lipzen A."/>
            <person name="Meier-Kolthoff J.P."/>
            <person name="Ohm R.A."/>
            <person name="Otillar R.P."/>
            <person name="Pangilinan J."/>
            <person name="Peng Y."/>
            <person name="Rokas A."/>
            <person name="Rosa C.A."/>
            <person name="Scheuner C."/>
            <person name="Sibirny A.A."/>
            <person name="Slot J.C."/>
            <person name="Stielow J.B."/>
            <person name="Sun H."/>
            <person name="Kurtzman C.P."/>
            <person name="Blackwell M."/>
            <person name="Grigoriev I.V."/>
            <person name="Jeffries T.W."/>
        </authorList>
    </citation>
    <scope>NUCLEOTIDE SEQUENCE [LARGE SCALE GENOMIC DNA]</scope>
    <source>
        <strain evidence="9">NRRL Y-12698</strain>
    </source>
</reference>
<dbReference type="GO" id="GO:0005741">
    <property type="term" value="C:mitochondrial outer membrane"/>
    <property type="evidence" value="ECO:0007669"/>
    <property type="project" value="UniProtKB-SubCell"/>
</dbReference>
<proteinExistence type="inferred from homology"/>
<comment type="cofactor">
    <cofactor evidence="1 6">
        <name>FAD</name>
        <dbReference type="ChEBI" id="CHEBI:57692"/>
    </cofactor>
</comment>
<feature type="binding site" evidence="6">
    <location>
        <position position="193"/>
    </location>
    <ligand>
        <name>FAD</name>
        <dbReference type="ChEBI" id="CHEBI:57692"/>
    </ligand>
</feature>
<evidence type="ECO:0000256" key="1">
    <source>
        <dbReference type="ARBA" id="ARBA00001974"/>
    </source>
</evidence>
<dbReference type="EMBL" id="KV454436">
    <property type="protein sequence ID" value="ODQ78209.1"/>
    <property type="molecule type" value="Genomic_DNA"/>
</dbReference>
<dbReference type="GO" id="GO:0016491">
    <property type="term" value="F:oxidoreductase activity"/>
    <property type="evidence" value="ECO:0007669"/>
    <property type="project" value="UniProtKB-KW"/>
</dbReference>
<evidence type="ECO:0000259" key="7">
    <source>
        <dbReference type="PROSITE" id="PS51384"/>
    </source>
</evidence>
<dbReference type="Proteomes" id="UP000094336">
    <property type="component" value="Unassembled WGS sequence"/>
</dbReference>
<dbReference type="InterPro" id="IPR039261">
    <property type="entry name" value="FNR_nucleotide-bd"/>
</dbReference>
<dbReference type="PANTHER" id="PTHR19370:SF189">
    <property type="entry name" value="CYTOCHROME C MITOCHONDRIAL IMPORT FACTOR CYC2"/>
    <property type="match status" value="1"/>
</dbReference>
<evidence type="ECO:0000256" key="2">
    <source>
        <dbReference type="ARBA" id="ARBA00006105"/>
    </source>
</evidence>
<dbReference type="RefSeq" id="XP_018983537.1">
    <property type="nucleotide sequence ID" value="XM_019131949.1"/>
</dbReference>
<dbReference type="AlphaFoldDB" id="A0A1E3QKH9"/>
<dbReference type="STRING" id="984486.A0A1E3QKH9"/>
<dbReference type="SUPFAM" id="SSF63380">
    <property type="entry name" value="Riboflavin synthase domain-like"/>
    <property type="match status" value="1"/>
</dbReference>
<name>A0A1E3QKH9_9ASCO</name>
<evidence type="ECO:0000256" key="5">
    <source>
        <dbReference type="ARBA" id="ARBA00023002"/>
    </source>
</evidence>
<dbReference type="Gene3D" id="2.40.30.10">
    <property type="entry name" value="Translation factors"/>
    <property type="match status" value="1"/>
</dbReference>
<dbReference type="PROSITE" id="PS51384">
    <property type="entry name" value="FAD_FR"/>
    <property type="match status" value="1"/>
</dbReference>
<dbReference type="Gene3D" id="3.40.50.80">
    <property type="entry name" value="Nucleotide-binding domain of ferredoxin-NADP reductase (FNR) module"/>
    <property type="match status" value="1"/>
</dbReference>
<dbReference type="InterPro" id="IPR001834">
    <property type="entry name" value="CBR-like"/>
</dbReference>
<feature type="domain" description="FAD-binding FR-type" evidence="7">
    <location>
        <begin position="87"/>
        <end position="218"/>
    </location>
</feature>
<sequence>MASPAPLLALKNLPAKPTKPYLPKLKHERVSYEFPPPPPPPPVKPLQSRPIRRHMPMIIGSGVALYLIYTAWYAVADHSEERTLTPEKFATYVISHKQQIDKDHFLVELSPKSSGSWFDELKITKDTWDGSRIWSIEVKQPEIMVVRKYTPLPLHFLKDPDHPELEPLLKITNPGDDSGRLVLYVKRYAQGEVARWLCSRAVGAEIEIRGPFTEFVFPKHPLDDWVTKPKMLDLPSKILPDTDLCLVIPEDKLAGIPEYDNLAFYGAGTGIAPLLQVLLSPNPYKGFIDVHYSVQTAGEIPIQRFLYFLEKLDRVKMNYYVNEKGNHLKAENVIPPIARCFNPSNVDDEDEREKLIKQKMEELSQSAKPVVNYQLSEHFNTALEQALVTAKVPKKGSSLALVCGPDGYVAYVAGAKLENQLHPMDQQGPVKGVLGAKGWDEDNVYKL</sequence>
<dbReference type="InterPro" id="IPR017927">
    <property type="entry name" value="FAD-bd_FR_type"/>
</dbReference>
<feature type="binding site" evidence="6">
    <location>
        <position position="186"/>
    </location>
    <ligand>
        <name>FAD</name>
        <dbReference type="ChEBI" id="CHEBI:57692"/>
    </ligand>
</feature>
<dbReference type="CDD" id="cd06183">
    <property type="entry name" value="cyt_b5_reduct_like"/>
    <property type="match status" value="1"/>
</dbReference>
<dbReference type="InterPro" id="IPR017938">
    <property type="entry name" value="Riboflavin_synthase-like_b-brl"/>
</dbReference>
<dbReference type="PANTHER" id="PTHR19370">
    <property type="entry name" value="NADH-CYTOCHROME B5 REDUCTASE"/>
    <property type="match status" value="1"/>
</dbReference>
<dbReference type="SUPFAM" id="SSF52343">
    <property type="entry name" value="Ferredoxin reductase-like, C-terminal NADP-linked domain"/>
    <property type="match status" value="1"/>
</dbReference>
<keyword evidence="3 6" id="KW-0285">Flavoprotein</keyword>
<keyword evidence="4 6" id="KW-0274">FAD</keyword>
<keyword evidence="5" id="KW-0560">Oxidoreductase</keyword>
<organism evidence="8 9">
    <name type="scientific">Babjeviella inositovora NRRL Y-12698</name>
    <dbReference type="NCBI Taxonomy" id="984486"/>
    <lineage>
        <taxon>Eukaryota</taxon>
        <taxon>Fungi</taxon>
        <taxon>Dikarya</taxon>
        <taxon>Ascomycota</taxon>
        <taxon>Saccharomycotina</taxon>
        <taxon>Pichiomycetes</taxon>
        <taxon>Serinales incertae sedis</taxon>
        <taxon>Babjeviella</taxon>
    </lineage>
</organism>
<evidence type="ECO:0000256" key="3">
    <source>
        <dbReference type="ARBA" id="ARBA00022630"/>
    </source>
</evidence>
<evidence type="ECO:0000313" key="9">
    <source>
        <dbReference type="Proteomes" id="UP000094336"/>
    </source>
</evidence>
<dbReference type="OrthoDB" id="432685at2759"/>
<dbReference type="GeneID" id="30149802"/>
<keyword evidence="9" id="KW-1185">Reference proteome</keyword>
<evidence type="ECO:0000256" key="4">
    <source>
        <dbReference type="ARBA" id="ARBA00022827"/>
    </source>
</evidence>
<evidence type="ECO:0000313" key="8">
    <source>
        <dbReference type="EMBL" id="ODQ78209.1"/>
    </source>
</evidence>
<protein>
    <recommendedName>
        <fullName evidence="7">FAD-binding FR-type domain-containing protein</fullName>
    </recommendedName>
</protein>
<accession>A0A1E3QKH9</accession>
<evidence type="ECO:0000256" key="6">
    <source>
        <dbReference type="PIRSR" id="PIRSR601834-1"/>
    </source>
</evidence>